<comment type="caution">
    <text evidence="1">The sequence shown here is derived from an EMBL/GenBank/DDBJ whole genome shotgun (WGS) entry which is preliminary data.</text>
</comment>
<evidence type="ECO:0000313" key="2">
    <source>
        <dbReference type="Proteomes" id="UP000265618"/>
    </source>
</evidence>
<gene>
    <name evidence="1" type="ORF">KIPB_017197</name>
</gene>
<name>A0A391PFU0_9EUKA</name>
<feature type="non-terminal residue" evidence="1">
    <location>
        <position position="53"/>
    </location>
</feature>
<evidence type="ECO:0000313" key="1">
    <source>
        <dbReference type="EMBL" id="GCA65472.1"/>
    </source>
</evidence>
<proteinExistence type="predicted"/>
<dbReference type="Proteomes" id="UP000265618">
    <property type="component" value="Unassembled WGS sequence"/>
</dbReference>
<feature type="non-terminal residue" evidence="1">
    <location>
        <position position="1"/>
    </location>
</feature>
<protein>
    <submittedName>
        <fullName evidence="1">Uncharacterized protein</fullName>
    </submittedName>
</protein>
<organism evidence="1 2">
    <name type="scientific">Kipferlia bialata</name>
    <dbReference type="NCBI Taxonomy" id="797122"/>
    <lineage>
        <taxon>Eukaryota</taxon>
        <taxon>Metamonada</taxon>
        <taxon>Carpediemonas-like organisms</taxon>
        <taxon>Kipferlia</taxon>
    </lineage>
</organism>
<reference evidence="1 2" key="1">
    <citation type="journal article" date="2018" name="PLoS ONE">
        <title>The draft genome of Kipferlia bialata reveals reductive genome evolution in fornicate parasites.</title>
        <authorList>
            <person name="Tanifuji G."/>
            <person name="Takabayashi S."/>
            <person name="Kume K."/>
            <person name="Takagi M."/>
            <person name="Nakayama T."/>
            <person name="Kamikawa R."/>
            <person name="Inagaki Y."/>
            <person name="Hashimoto T."/>
        </authorList>
    </citation>
    <scope>NUCLEOTIDE SEQUENCE [LARGE SCALE GENOMIC DNA]</scope>
    <source>
        <strain evidence="1">NY0173</strain>
    </source>
</reference>
<accession>A0A391PFU0</accession>
<keyword evidence="2" id="KW-1185">Reference proteome</keyword>
<sequence>SMYNKTLKKQKMDHTISVLEAELSYYRAQPGMEEVARLRERVAKLERENEVCS</sequence>
<dbReference type="EMBL" id="BDIP01011255">
    <property type="protein sequence ID" value="GCA65472.1"/>
    <property type="molecule type" value="Genomic_DNA"/>
</dbReference>
<dbReference type="AlphaFoldDB" id="A0A391PFU0"/>